<dbReference type="Proteomes" id="UP000078237">
    <property type="component" value="Unassembled WGS sequence"/>
</dbReference>
<feature type="signal peptide" evidence="5">
    <location>
        <begin position="1"/>
        <end position="20"/>
    </location>
</feature>
<reference evidence="9" key="1">
    <citation type="submission" date="2015-06" db="EMBL/GenBank/DDBJ databases">
        <authorList>
            <person name="van de Sande W.W.J."/>
        </authorList>
    </citation>
    <scope>NUCLEOTIDE SEQUENCE [LARGE SCALE GENOMIC DNA]</scope>
    <source>
        <strain evidence="9">mm55</strain>
    </source>
</reference>
<reference evidence="8 9" key="3">
    <citation type="submission" date="2016-01" db="EMBL/GenBank/DDBJ databases">
        <title>Madurella mycetomatis genome sequencing.</title>
        <authorList>
            <person name="Van De Sande W."/>
        </authorList>
    </citation>
    <scope>NUCLEOTIDE SEQUENCE [LARGE SCALE GENOMIC DNA]</scope>
    <source>
        <strain evidence="9">mm55</strain>
        <strain evidence="8">Mm55</strain>
    </source>
</reference>
<feature type="chain" id="PRO_5014045995" evidence="5">
    <location>
        <begin position="21"/>
        <end position="678"/>
    </location>
</feature>
<dbReference type="GO" id="GO:0008061">
    <property type="term" value="F:chitin binding"/>
    <property type="evidence" value="ECO:0007669"/>
    <property type="project" value="UniProtKB-KW"/>
</dbReference>
<accession>A0A175VUV7</accession>
<evidence type="ECO:0000256" key="3">
    <source>
        <dbReference type="ARBA" id="ARBA00044955"/>
    </source>
</evidence>
<dbReference type="Gene3D" id="3.10.350.10">
    <property type="entry name" value="LysM domain"/>
    <property type="match status" value="6"/>
</dbReference>
<evidence type="ECO:0000256" key="4">
    <source>
        <dbReference type="SAM" id="MobiDB-lite"/>
    </source>
</evidence>
<evidence type="ECO:0000313" key="7">
    <source>
        <dbReference type="EMBL" id="KXX73811.1"/>
    </source>
</evidence>
<gene>
    <name evidence="8" type="ORF">MMYC01_208651</name>
    <name evidence="7" type="ORF">MMYC01_209789</name>
</gene>
<feature type="domain" description="LysM" evidence="6">
    <location>
        <begin position="241"/>
        <end position="288"/>
    </location>
</feature>
<evidence type="ECO:0000256" key="2">
    <source>
        <dbReference type="ARBA" id="ARBA00023026"/>
    </source>
</evidence>
<dbReference type="InterPro" id="IPR018392">
    <property type="entry name" value="LysM"/>
</dbReference>
<keyword evidence="5" id="KW-0732">Signal</keyword>
<comment type="similarity">
    <text evidence="3">Belongs to the secreted LysM effector family.</text>
</comment>
<evidence type="ECO:0000256" key="1">
    <source>
        <dbReference type="ARBA" id="ARBA00022669"/>
    </source>
</evidence>
<dbReference type="VEuPathDB" id="FungiDB:MMYC01_209789"/>
<dbReference type="OrthoDB" id="5985073at2759"/>
<dbReference type="InterPro" id="IPR052210">
    <property type="entry name" value="LysM1-like"/>
</dbReference>
<dbReference type="PANTHER" id="PTHR34997">
    <property type="entry name" value="AM15"/>
    <property type="match status" value="1"/>
</dbReference>
<dbReference type="SMART" id="SM00257">
    <property type="entry name" value="LysM"/>
    <property type="match status" value="3"/>
</dbReference>
<dbReference type="EMBL" id="LCTW02000419">
    <property type="protein sequence ID" value="KXX73811.1"/>
    <property type="molecule type" value="Genomic_DNA"/>
</dbReference>
<reference evidence="8" key="2">
    <citation type="submission" date="2015-06" db="EMBL/GenBank/DDBJ databases">
        <authorList>
            <person name="Hoefler B.C."/>
            <person name="Straight P.D."/>
        </authorList>
    </citation>
    <scope>NUCLEOTIDE SEQUENCE [LARGE SCALE GENOMIC DNA]</scope>
    <source>
        <strain evidence="8">Mm55</strain>
    </source>
</reference>
<feature type="domain" description="LysM" evidence="6">
    <location>
        <begin position="620"/>
        <end position="666"/>
    </location>
</feature>
<dbReference type="STRING" id="100816.A0A175VUV7"/>
<evidence type="ECO:0000256" key="5">
    <source>
        <dbReference type="SAM" id="SignalP"/>
    </source>
</evidence>
<dbReference type="AlphaFoldDB" id="A0A175VUV7"/>
<keyword evidence="9" id="KW-1185">Reference proteome</keyword>
<evidence type="ECO:0000259" key="6">
    <source>
        <dbReference type="PROSITE" id="PS51782"/>
    </source>
</evidence>
<dbReference type="VEuPathDB" id="FungiDB:MMYC01_208651"/>
<dbReference type="CDD" id="cd00118">
    <property type="entry name" value="LysM"/>
    <property type="match status" value="3"/>
</dbReference>
<dbReference type="PROSITE" id="PS51782">
    <property type="entry name" value="LYSM"/>
    <property type="match status" value="4"/>
</dbReference>
<dbReference type="InterPro" id="IPR036779">
    <property type="entry name" value="LysM_dom_sf"/>
</dbReference>
<keyword evidence="2" id="KW-0843">Virulence</keyword>
<feature type="region of interest" description="Disordered" evidence="4">
    <location>
        <begin position="185"/>
        <end position="204"/>
    </location>
</feature>
<feature type="region of interest" description="Disordered" evidence="4">
    <location>
        <begin position="312"/>
        <end position="332"/>
    </location>
</feature>
<proteinExistence type="inferred from homology"/>
<dbReference type="SUPFAM" id="SSF54106">
    <property type="entry name" value="LysM domain"/>
    <property type="match status" value="3"/>
</dbReference>
<feature type="compositionally biased region" description="Polar residues" evidence="4">
    <location>
        <begin position="319"/>
        <end position="331"/>
    </location>
</feature>
<feature type="compositionally biased region" description="Low complexity" evidence="4">
    <location>
        <begin position="94"/>
        <end position="109"/>
    </location>
</feature>
<dbReference type="PANTHER" id="PTHR34997:SF1">
    <property type="entry name" value="PEPTIDOGLYCAN-BINDING LYSIN DOMAIN"/>
    <property type="match status" value="1"/>
</dbReference>
<feature type="region of interest" description="Disordered" evidence="4">
    <location>
        <begin position="557"/>
        <end position="605"/>
    </location>
</feature>
<feature type="domain" description="LysM" evidence="6">
    <location>
        <begin position="39"/>
        <end position="86"/>
    </location>
</feature>
<feature type="compositionally biased region" description="Low complexity" evidence="4">
    <location>
        <begin position="185"/>
        <end position="201"/>
    </location>
</feature>
<evidence type="ECO:0000313" key="8">
    <source>
        <dbReference type="EMBL" id="KXX74810.1"/>
    </source>
</evidence>
<protein>
    <submittedName>
        <fullName evidence="8">Muramidase-2</fullName>
    </submittedName>
</protein>
<feature type="region of interest" description="Disordered" evidence="4">
    <location>
        <begin position="94"/>
        <end position="119"/>
    </location>
</feature>
<sequence length="678" mass="72404">MASHTRILLLLPLLLLAVFGQDTTPGGPQHPGTAENCIGWHTVHPGDTCAALESLYGITHAQFLEWNPAVSNDCISNFWPDYAYCVEVGTVTPTTTSTSSTTSSSSTPGTPIPAPGPTVPGTTAKCNAWHLVESGDTCSTIESEYNISHADFLLWNPAVSSDCLTNFWLETWYCVGIDPNAPDITTTSTSSSTDISTSTSSENNTYSIRHPVTSQTITPTTINTDWPPTQTQAGQPGNCIQWHLVTARDTCLRIVGMYTDLTIEDFLLWNPEVHQDCSGLYYGYWYCVRTQKSTSFTMTWLLESTPVIVPNATDYTPPERTTGTSESFTPTPTAPGMASDCDGFHQAVAGQNCQSILSSFTMISEDQLTAWNPSLQGDCNAQEGYWYCVADYASMSLPLPSTTALASPPAGAYASDCVAWYDVPEGSSFTCELLVALFGTFSLEQFISFNPLLESNCARVLPPVPYCVAVPSTPTTRTTPFSIPTFPTDQPKQSGVSPNCTDFWLVSITDTCDKITRANDLTLAQFLALNPAVGAETCDNLESEFYVCVGTGGVPTATQTETATTTSTESPGTDTTTGPSLTTTPDVTTTSTTSTSTTSTGGGVVTPLPTQPVMVSGCQRFYWVSPGTGCWDIATQNGISLDDFYAWNSGAAPDCSTLWASIYVCVGITGPVTTIGSP</sequence>
<dbReference type="EMBL" id="LCTW02000318">
    <property type="protein sequence ID" value="KXX74810.1"/>
    <property type="molecule type" value="Genomic_DNA"/>
</dbReference>
<dbReference type="Pfam" id="PF01476">
    <property type="entry name" value="LysM"/>
    <property type="match status" value="3"/>
</dbReference>
<feature type="domain" description="LysM" evidence="6">
    <location>
        <begin position="128"/>
        <end position="175"/>
    </location>
</feature>
<keyword evidence="1" id="KW-0147">Chitin-binding</keyword>
<name>A0A175VUV7_9PEZI</name>
<organism evidence="8 9">
    <name type="scientific">Madurella mycetomatis</name>
    <dbReference type="NCBI Taxonomy" id="100816"/>
    <lineage>
        <taxon>Eukaryota</taxon>
        <taxon>Fungi</taxon>
        <taxon>Dikarya</taxon>
        <taxon>Ascomycota</taxon>
        <taxon>Pezizomycotina</taxon>
        <taxon>Sordariomycetes</taxon>
        <taxon>Sordariomycetidae</taxon>
        <taxon>Sordariales</taxon>
        <taxon>Sordariales incertae sedis</taxon>
        <taxon>Madurella</taxon>
    </lineage>
</organism>
<comment type="caution">
    <text evidence="8">The sequence shown here is derived from an EMBL/GenBank/DDBJ whole genome shotgun (WGS) entry which is preliminary data.</text>
</comment>
<evidence type="ECO:0000313" key="9">
    <source>
        <dbReference type="Proteomes" id="UP000078237"/>
    </source>
</evidence>